<protein>
    <recommendedName>
        <fullName evidence="1">N-acetyltransferase domain-containing protein</fullName>
    </recommendedName>
</protein>
<organism evidence="2 3">
    <name type="scientific">Sulfoacidibacillus ferrooxidans</name>
    <dbReference type="NCBI Taxonomy" id="2005001"/>
    <lineage>
        <taxon>Bacteria</taxon>
        <taxon>Bacillati</taxon>
        <taxon>Bacillota</taxon>
        <taxon>Bacilli</taxon>
        <taxon>Bacillales</taxon>
        <taxon>Alicyclobacillaceae</taxon>
        <taxon>Sulfoacidibacillus</taxon>
    </lineage>
</organism>
<dbReference type="InterPro" id="IPR016181">
    <property type="entry name" value="Acyl_CoA_acyltransferase"/>
</dbReference>
<dbReference type="InterPro" id="IPR000182">
    <property type="entry name" value="GNAT_dom"/>
</dbReference>
<dbReference type="Gene3D" id="3.40.630.30">
    <property type="match status" value="1"/>
</dbReference>
<reference evidence="2" key="1">
    <citation type="submission" date="2022-03" db="EMBL/GenBank/DDBJ databases">
        <title>Draft Genome Sequence of Firmicute Strain S0AB, a Heterotrophic Iron/Sulfur-Oxidizing Extreme Acidophile.</title>
        <authorList>
            <person name="Vergara E."/>
            <person name="Pakostova E."/>
            <person name="Johnson D.B."/>
            <person name="Holmes D.S."/>
        </authorList>
    </citation>
    <scope>NUCLEOTIDE SEQUENCE</scope>
    <source>
        <strain evidence="2">S0AB</strain>
    </source>
</reference>
<name>A0A9X2AD21_9BACL</name>
<evidence type="ECO:0000259" key="1">
    <source>
        <dbReference type="PROSITE" id="PS51186"/>
    </source>
</evidence>
<dbReference type="PROSITE" id="PS51186">
    <property type="entry name" value="GNAT"/>
    <property type="match status" value="1"/>
</dbReference>
<dbReference type="CDD" id="cd04301">
    <property type="entry name" value="NAT_SF"/>
    <property type="match status" value="1"/>
</dbReference>
<dbReference type="Proteomes" id="UP001139263">
    <property type="component" value="Unassembled WGS sequence"/>
</dbReference>
<dbReference type="GO" id="GO:0016747">
    <property type="term" value="F:acyltransferase activity, transferring groups other than amino-acyl groups"/>
    <property type="evidence" value="ECO:0007669"/>
    <property type="project" value="InterPro"/>
</dbReference>
<dbReference type="AlphaFoldDB" id="A0A9X2AD21"/>
<proteinExistence type="predicted"/>
<sequence length="197" mass="22349">MPLLHTHAACSSQVLFHNRVEERHKGRFATEEDLLRKGVSAVKLVKYRDHLISIEKVIQLLSYAVGSATEKKLHNILENVYRQDDAELCVFIDDGGSAVGIVGFKGKGASAEILHIAVADNRRNSGIGRNMIDELLRLKNFTELTAETDHDAVEFYRRYGFEIQSLGEKYPGIERFHCRLLHSERSENQNEVATWTV</sequence>
<dbReference type="SUPFAM" id="SSF55729">
    <property type="entry name" value="Acyl-CoA N-acyltransferases (Nat)"/>
    <property type="match status" value="1"/>
</dbReference>
<dbReference type="EMBL" id="JALBUF010000013">
    <property type="protein sequence ID" value="MCI0184389.1"/>
    <property type="molecule type" value="Genomic_DNA"/>
</dbReference>
<accession>A0A9X2AD21</accession>
<keyword evidence="3" id="KW-1185">Reference proteome</keyword>
<comment type="caution">
    <text evidence="2">The sequence shown here is derived from an EMBL/GenBank/DDBJ whole genome shotgun (WGS) entry which is preliminary data.</text>
</comment>
<gene>
    <name evidence="2" type="ORF">MM817_02686</name>
</gene>
<feature type="domain" description="N-acetyltransferase" evidence="1">
    <location>
        <begin position="45"/>
        <end position="185"/>
    </location>
</feature>
<evidence type="ECO:0000313" key="3">
    <source>
        <dbReference type="Proteomes" id="UP001139263"/>
    </source>
</evidence>
<evidence type="ECO:0000313" key="2">
    <source>
        <dbReference type="EMBL" id="MCI0184389.1"/>
    </source>
</evidence>
<dbReference type="Pfam" id="PF13508">
    <property type="entry name" value="Acetyltransf_7"/>
    <property type="match status" value="1"/>
</dbReference>